<evidence type="ECO:0000313" key="2">
    <source>
        <dbReference type="Proteomes" id="UP000757435"/>
    </source>
</evidence>
<dbReference type="EMBL" id="JAHHHD010000062">
    <property type="protein sequence ID" value="MBW4662211.1"/>
    <property type="molecule type" value="Genomic_DNA"/>
</dbReference>
<evidence type="ECO:0000313" key="1">
    <source>
        <dbReference type="EMBL" id="MBW4662211.1"/>
    </source>
</evidence>
<organism evidence="1 2">
    <name type="scientific">Drouetiella hepatica Uher 2000/2452</name>
    <dbReference type="NCBI Taxonomy" id="904376"/>
    <lineage>
        <taxon>Bacteria</taxon>
        <taxon>Bacillati</taxon>
        <taxon>Cyanobacteriota</taxon>
        <taxon>Cyanophyceae</taxon>
        <taxon>Oculatellales</taxon>
        <taxon>Oculatellaceae</taxon>
        <taxon>Drouetiella</taxon>
    </lineage>
</organism>
<comment type="caution">
    <text evidence="1">The sequence shown here is derived from an EMBL/GenBank/DDBJ whole genome shotgun (WGS) entry which is preliminary data.</text>
</comment>
<name>A0A951UPQ3_9CYAN</name>
<reference evidence="1" key="1">
    <citation type="submission" date="2021-05" db="EMBL/GenBank/DDBJ databases">
        <authorList>
            <person name="Pietrasiak N."/>
            <person name="Ward R."/>
            <person name="Stajich J.E."/>
            <person name="Kurbessoian T."/>
        </authorList>
    </citation>
    <scope>NUCLEOTIDE SEQUENCE</scope>
    <source>
        <strain evidence="1">UHER 2000/2452</strain>
    </source>
</reference>
<protein>
    <submittedName>
        <fullName evidence="1">Uncharacterized protein</fullName>
    </submittedName>
</protein>
<gene>
    <name evidence="1" type="ORF">KME15_26460</name>
</gene>
<accession>A0A951UPQ3</accession>
<reference evidence="1" key="2">
    <citation type="journal article" date="2022" name="Microbiol. Resour. Announc.">
        <title>Metagenome Sequencing to Explore Phylogenomics of Terrestrial Cyanobacteria.</title>
        <authorList>
            <person name="Ward R.D."/>
            <person name="Stajich J.E."/>
            <person name="Johansen J.R."/>
            <person name="Huntemann M."/>
            <person name="Clum A."/>
            <person name="Foster B."/>
            <person name="Foster B."/>
            <person name="Roux S."/>
            <person name="Palaniappan K."/>
            <person name="Varghese N."/>
            <person name="Mukherjee S."/>
            <person name="Reddy T.B.K."/>
            <person name="Daum C."/>
            <person name="Copeland A."/>
            <person name="Chen I.A."/>
            <person name="Ivanova N.N."/>
            <person name="Kyrpides N.C."/>
            <person name="Shapiro N."/>
            <person name="Eloe-Fadrosh E.A."/>
            <person name="Pietrasiak N."/>
        </authorList>
    </citation>
    <scope>NUCLEOTIDE SEQUENCE</scope>
    <source>
        <strain evidence="1">UHER 2000/2452</strain>
    </source>
</reference>
<sequence length="106" mass="11992">MFGFLAKLTSSEHGLRLAVALSHIGSIMQQIDIASTYNTFFHLVKELETFVDTTELKIAFDSEKNAYIIGNGFIEKIETNFSVTREVGKAIREIISKHCSRIHPQF</sequence>
<proteinExistence type="predicted"/>
<dbReference type="Proteomes" id="UP000757435">
    <property type="component" value="Unassembled WGS sequence"/>
</dbReference>
<dbReference type="AlphaFoldDB" id="A0A951UPQ3"/>